<organism evidence="2 3">
    <name type="scientific">Bacteroides stercorirosoris</name>
    <dbReference type="NCBI Taxonomy" id="871324"/>
    <lineage>
        <taxon>Bacteria</taxon>
        <taxon>Pseudomonadati</taxon>
        <taxon>Bacteroidota</taxon>
        <taxon>Bacteroidia</taxon>
        <taxon>Bacteroidales</taxon>
        <taxon>Bacteroidaceae</taxon>
        <taxon>Bacteroides</taxon>
    </lineage>
</organism>
<dbReference type="AlphaFoldDB" id="A0A413H0E8"/>
<dbReference type="InterPro" id="IPR050155">
    <property type="entry name" value="HAD-like_hydrolase_sf"/>
</dbReference>
<comment type="caution">
    <text evidence="2">The sequence shown here is derived from an EMBL/GenBank/DDBJ whole genome shotgun (WGS) entry which is preliminary data.</text>
</comment>
<dbReference type="Pfam" id="PF00702">
    <property type="entry name" value="Hydrolase"/>
    <property type="match status" value="1"/>
</dbReference>
<comment type="catalytic activity">
    <reaction evidence="1">
        <text>phosphonoacetaldehyde + H2O = acetaldehyde + phosphate + H(+)</text>
        <dbReference type="Rhea" id="RHEA:18905"/>
        <dbReference type="ChEBI" id="CHEBI:15343"/>
        <dbReference type="ChEBI" id="CHEBI:15377"/>
        <dbReference type="ChEBI" id="CHEBI:15378"/>
        <dbReference type="ChEBI" id="CHEBI:43474"/>
        <dbReference type="ChEBI" id="CHEBI:58383"/>
        <dbReference type="EC" id="3.11.1.1"/>
    </reaction>
</comment>
<dbReference type="SFLD" id="SFLDS00003">
    <property type="entry name" value="Haloacid_Dehalogenase"/>
    <property type="match status" value="1"/>
</dbReference>
<evidence type="ECO:0000313" key="2">
    <source>
        <dbReference type="EMBL" id="RGX76854.1"/>
    </source>
</evidence>
<dbReference type="SFLD" id="SFLDG01129">
    <property type="entry name" value="C1.5:_HAD__Beta-PGM__Phosphata"/>
    <property type="match status" value="1"/>
</dbReference>
<comment type="subunit">
    <text evidence="1">Homodimer.</text>
</comment>
<keyword evidence="1" id="KW-0479">Metal-binding</keyword>
<keyword evidence="1" id="KW-0460">Magnesium</keyword>
<dbReference type="PANTHER" id="PTHR43434">
    <property type="entry name" value="PHOSPHOGLYCOLATE PHOSPHATASE"/>
    <property type="match status" value="1"/>
</dbReference>
<comment type="similarity">
    <text evidence="1">Belongs to the HAD-like hydrolase superfamily. PhnX family.</text>
</comment>
<comment type="cofactor">
    <cofactor evidence="1">
        <name>Mg(2+)</name>
        <dbReference type="ChEBI" id="CHEBI:18420"/>
    </cofactor>
    <text evidence="1">Binds 1 Mg(2+) ion per subunit.</text>
</comment>
<dbReference type="HAMAP" id="MF_01375">
    <property type="entry name" value="PhnX"/>
    <property type="match status" value="1"/>
</dbReference>
<dbReference type="GO" id="GO:0006281">
    <property type="term" value="P:DNA repair"/>
    <property type="evidence" value="ECO:0007669"/>
    <property type="project" value="TreeGrafter"/>
</dbReference>
<protein>
    <recommendedName>
        <fullName evidence="1">Phosphonoacetaldehyde hydrolase</fullName>
        <shortName evidence="1">Phosphonatase</shortName>
        <ecNumber evidence="1">3.11.1.1</ecNumber>
    </recommendedName>
    <alternativeName>
        <fullName evidence="1">Phosphonoacetaldehyde phosphonohydrolase</fullName>
    </alternativeName>
</protein>
<dbReference type="GO" id="GO:0005829">
    <property type="term" value="C:cytosol"/>
    <property type="evidence" value="ECO:0007669"/>
    <property type="project" value="TreeGrafter"/>
</dbReference>
<dbReference type="GO" id="GO:0000287">
    <property type="term" value="F:magnesium ion binding"/>
    <property type="evidence" value="ECO:0007669"/>
    <property type="project" value="UniProtKB-UniRule"/>
</dbReference>
<dbReference type="SUPFAM" id="SSF56784">
    <property type="entry name" value="HAD-like"/>
    <property type="match status" value="1"/>
</dbReference>
<comment type="function">
    <text evidence="1">Involved in phosphonate degradation.</text>
</comment>
<dbReference type="Gene3D" id="3.40.50.1000">
    <property type="entry name" value="HAD superfamily/HAD-like"/>
    <property type="match status" value="1"/>
</dbReference>
<feature type="active site" description="Schiff-base intermediate with substrate" evidence="1">
    <location>
        <position position="51"/>
    </location>
</feature>
<dbReference type="OrthoDB" id="5504491at2"/>
<dbReference type="GO" id="GO:0019700">
    <property type="term" value="P:organic phosphonate catabolic process"/>
    <property type="evidence" value="ECO:0007669"/>
    <property type="project" value="InterPro"/>
</dbReference>
<dbReference type="InterPro" id="IPR023198">
    <property type="entry name" value="PGP-like_dom2"/>
</dbReference>
<reference evidence="2 3" key="1">
    <citation type="submission" date="2018-08" db="EMBL/GenBank/DDBJ databases">
        <title>A genome reference for cultivated species of the human gut microbiota.</title>
        <authorList>
            <person name="Zou Y."/>
            <person name="Xue W."/>
            <person name="Luo G."/>
        </authorList>
    </citation>
    <scope>NUCLEOTIDE SEQUENCE [LARGE SCALE GENOMIC DNA]</scope>
    <source>
        <strain evidence="2 3">OF03-9BH</strain>
    </source>
</reference>
<keyword evidence="1 2" id="KW-0378">Hydrolase</keyword>
<proteinExistence type="inferred from homology"/>
<dbReference type="EC" id="3.11.1.1" evidence="1"/>
<evidence type="ECO:0000313" key="3">
    <source>
        <dbReference type="Proteomes" id="UP000286075"/>
    </source>
</evidence>
<accession>A0A413H0E8</accession>
<dbReference type="InterPro" id="IPR023214">
    <property type="entry name" value="HAD_sf"/>
</dbReference>
<dbReference type="InterPro" id="IPR006323">
    <property type="entry name" value="Phosphonoacetald_hydro"/>
</dbReference>
<dbReference type="Proteomes" id="UP000286075">
    <property type="component" value="Unassembled WGS sequence"/>
</dbReference>
<name>A0A413H0E8_9BACE</name>
<dbReference type="Gene3D" id="1.10.150.240">
    <property type="entry name" value="Putative phosphatase, domain 2"/>
    <property type="match status" value="1"/>
</dbReference>
<feature type="binding site" evidence="1">
    <location>
        <position position="10"/>
    </location>
    <ligand>
        <name>Mg(2+)</name>
        <dbReference type="ChEBI" id="CHEBI:18420"/>
    </ligand>
</feature>
<evidence type="ECO:0000256" key="1">
    <source>
        <dbReference type="HAMAP-Rule" id="MF_01375"/>
    </source>
</evidence>
<sequence length="265" mass="29348">MKRIECIIMDWAGSAVDYGCFAPVAAFLNAFNEIGINITMEQARRPMGMAKIDHIRELFKMDGVGEEFEKIYQRPWNEQDVVAMNSKFEEYLFASLANYTDPISGVIPTLDGLRKQGIKIGSTTGYTQTMMDVVLPNAARKGYTTDNCVTPNGLPAGRPLPYMIYKNMIDLAISSTDCVLKYGDTIADIKEGVNAKVWTVGVVLGSNELGLTQEEVLNMDAALLSAKKAEVRQRMLLAGAHYVVDSIEELPQVIELINHKLNTNN</sequence>
<dbReference type="EMBL" id="QSCF01000036">
    <property type="protein sequence ID" value="RGX76854.1"/>
    <property type="molecule type" value="Genomic_DNA"/>
</dbReference>
<dbReference type="PANTHER" id="PTHR43434:SF19">
    <property type="entry name" value="PHOSPHONOACETALDEHYDE HYDROLASE"/>
    <property type="match status" value="1"/>
</dbReference>
<dbReference type="NCBIfam" id="TIGR01422">
    <property type="entry name" value="phosphonatase"/>
    <property type="match status" value="1"/>
</dbReference>
<gene>
    <name evidence="1" type="primary">phnX</name>
    <name evidence="2" type="ORF">DXA68_18225</name>
</gene>
<feature type="binding site" evidence="1">
    <location>
        <position position="12"/>
    </location>
    <ligand>
        <name>Mg(2+)</name>
        <dbReference type="ChEBI" id="CHEBI:18420"/>
    </ligand>
</feature>
<feature type="active site" description="Nucleophile" evidence="1">
    <location>
        <position position="10"/>
    </location>
</feature>
<keyword evidence="1" id="KW-0704">Schiff base</keyword>
<dbReference type="CDD" id="cd02586">
    <property type="entry name" value="HAD_PHN"/>
    <property type="match status" value="1"/>
</dbReference>
<dbReference type="GO" id="GO:0050194">
    <property type="term" value="F:phosphonoacetaldehyde hydrolase activity"/>
    <property type="evidence" value="ECO:0007669"/>
    <property type="project" value="UniProtKB-UniRule"/>
</dbReference>
<dbReference type="RefSeq" id="WP_117988245.1">
    <property type="nucleotide sequence ID" value="NZ_CABMFG010000036.1"/>
</dbReference>
<dbReference type="GO" id="GO:0008967">
    <property type="term" value="F:phosphoglycolate phosphatase activity"/>
    <property type="evidence" value="ECO:0007669"/>
    <property type="project" value="TreeGrafter"/>
</dbReference>
<dbReference type="InterPro" id="IPR036412">
    <property type="entry name" value="HAD-like_sf"/>
</dbReference>
<feature type="binding site" evidence="1">
    <location>
        <position position="184"/>
    </location>
    <ligand>
        <name>Mg(2+)</name>
        <dbReference type="ChEBI" id="CHEBI:18420"/>
    </ligand>
</feature>